<dbReference type="WBParaSite" id="jg15921">
    <property type="protein sequence ID" value="jg15921"/>
    <property type="gene ID" value="jg15921"/>
</dbReference>
<sequence length="132" mass="15411">MLEYLLAKKKYENRQSLHKRSTKFGDHTRIAFVKILDGASENAINFWEFGMTFAKNFHDHTAVFAPLARPQNAKFILDLKNEEYSHECNPERAYFALEKCEELMNLAYRCTLTSLWDSSPKSLVWHTVTCNS</sequence>
<dbReference type="AlphaFoldDB" id="A0A915D6J3"/>
<dbReference type="Proteomes" id="UP000887574">
    <property type="component" value="Unplaced"/>
</dbReference>
<protein>
    <submittedName>
        <fullName evidence="2">Uncharacterized protein</fullName>
    </submittedName>
</protein>
<accession>A0A915D6J3</accession>
<keyword evidence="1" id="KW-1185">Reference proteome</keyword>
<proteinExistence type="predicted"/>
<reference evidence="2" key="1">
    <citation type="submission" date="2022-11" db="UniProtKB">
        <authorList>
            <consortium name="WormBaseParasite"/>
        </authorList>
    </citation>
    <scope>IDENTIFICATION</scope>
</reference>
<organism evidence="1 2">
    <name type="scientific">Ditylenchus dipsaci</name>
    <dbReference type="NCBI Taxonomy" id="166011"/>
    <lineage>
        <taxon>Eukaryota</taxon>
        <taxon>Metazoa</taxon>
        <taxon>Ecdysozoa</taxon>
        <taxon>Nematoda</taxon>
        <taxon>Chromadorea</taxon>
        <taxon>Rhabditida</taxon>
        <taxon>Tylenchina</taxon>
        <taxon>Tylenchomorpha</taxon>
        <taxon>Sphaerularioidea</taxon>
        <taxon>Anguinidae</taxon>
        <taxon>Anguininae</taxon>
        <taxon>Ditylenchus</taxon>
    </lineage>
</organism>
<evidence type="ECO:0000313" key="2">
    <source>
        <dbReference type="WBParaSite" id="jg15921"/>
    </source>
</evidence>
<evidence type="ECO:0000313" key="1">
    <source>
        <dbReference type="Proteomes" id="UP000887574"/>
    </source>
</evidence>
<name>A0A915D6J3_9BILA</name>